<evidence type="ECO:0000313" key="4">
    <source>
        <dbReference type="Proteomes" id="UP000038045"/>
    </source>
</evidence>
<proteinExistence type="inferred from homology"/>
<organism evidence="4 5">
    <name type="scientific">Parastrongyloides trichosuri</name>
    <name type="common">Possum-specific nematode worm</name>
    <dbReference type="NCBI Taxonomy" id="131310"/>
    <lineage>
        <taxon>Eukaryota</taxon>
        <taxon>Metazoa</taxon>
        <taxon>Ecdysozoa</taxon>
        <taxon>Nematoda</taxon>
        <taxon>Chromadorea</taxon>
        <taxon>Rhabditida</taxon>
        <taxon>Tylenchina</taxon>
        <taxon>Panagrolaimomorpha</taxon>
        <taxon>Strongyloidoidea</taxon>
        <taxon>Strongyloididae</taxon>
        <taxon>Parastrongyloides</taxon>
    </lineage>
</organism>
<evidence type="ECO:0000313" key="5">
    <source>
        <dbReference type="WBParaSite" id="PTRK_0000995700.1"/>
    </source>
</evidence>
<reference evidence="5" key="1">
    <citation type="submission" date="2017-02" db="UniProtKB">
        <authorList>
            <consortium name="WormBaseParasite"/>
        </authorList>
    </citation>
    <scope>IDENTIFICATION</scope>
</reference>
<dbReference type="AlphaFoldDB" id="A0A0N4ZN42"/>
<dbReference type="STRING" id="131310.A0A0N4ZN42"/>
<dbReference type="GO" id="GO:0005758">
    <property type="term" value="C:mitochondrial intermembrane space"/>
    <property type="evidence" value="ECO:0007669"/>
    <property type="project" value="InterPro"/>
</dbReference>
<name>A0A0N4ZN42_PARTI</name>
<keyword evidence="4" id="KW-1185">Reference proteome</keyword>
<dbReference type="WBParaSite" id="PTRK_0000995700.1">
    <property type="protein sequence ID" value="PTRK_0000995700.1"/>
    <property type="gene ID" value="PTRK_0000995700"/>
</dbReference>
<accession>A0A0N4ZN42</accession>
<comment type="similarity">
    <text evidence="1">Belongs to the MIX23 family.</text>
</comment>
<evidence type="ECO:0000256" key="1">
    <source>
        <dbReference type="ARBA" id="ARBA00024204"/>
    </source>
</evidence>
<dbReference type="PANTHER" id="PTHR31905:SF2">
    <property type="entry name" value="PROTEIN MIX23"/>
    <property type="match status" value="1"/>
</dbReference>
<dbReference type="PANTHER" id="PTHR31905">
    <property type="entry name" value="COILED-COIL DOMAIN-CONTAINING PROTEIN 58"/>
    <property type="match status" value="1"/>
</dbReference>
<sequence length="132" mass="15650">MTTVPVNCFDFQSFENALDKLRKNDDKVNFRLNSEIPTKSFSSQKSDVKSICNQIEIEFGKLQEQRFRIIDRCLEENKSLYNSMSKENASHYELKSIINRIRLIKREKAVEEVIEAQTKKMMSERCNKELYK</sequence>
<protein>
    <recommendedName>
        <fullName evidence="2">Protein MIX23</fullName>
    </recommendedName>
    <alternativeName>
        <fullName evidence="3">Coiled-coil domain-containing protein 58</fullName>
    </alternativeName>
</protein>
<dbReference type="Pfam" id="PF09774">
    <property type="entry name" value="MIX23"/>
    <property type="match status" value="1"/>
</dbReference>
<evidence type="ECO:0000256" key="2">
    <source>
        <dbReference type="ARBA" id="ARBA00024228"/>
    </source>
</evidence>
<evidence type="ECO:0000256" key="3">
    <source>
        <dbReference type="ARBA" id="ARBA00030733"/>
    </source>
</evidence>
<dbReference type="InterPro" id="IPR019171">
    <property type="entry name" value="MIX23"/>
</dbReference>
<dbReference type="Proteomes" id="UP000038045">
    <property type="component" value="Unplaced"/>
</dbReference>